<name>A0A1G6P9S2_9BACL</name>
<dbReference type="PANTHER" id="PTHR47737:SF1">
    <property type="entry name" value="GLYCINE BETAINE_PROLINE BETAINE TRANSPORT SYSTEM PERMEASE PROTEIN PROW"/>
    <property type="match status" value="1"/>
</dbReference>
<proteinExistence type="predicted"/>
<keyword evidence="8" id="KW-1185">Reference proteome</keyword>
<sequence length="298" mass="33976">MSRGKQLAIFTVVAALVIGVTYLWGGGNALKEGGGGNKGTVKIGYNNWAENIAVTNMWKVLLEEKGYQVQTTQTEKAPLWSGAASGSIDIMPEVWLPTTDKPFYSEYKDQLELHQTWYKGTNLGLVVPSYVKVDRIDQLNRNKGQFKRGGEPTIVGIDPGASLMRLTEKAVKEYGLDFKLLESSEPAMLSELEKAIRDQDPVLVTLWNPHWIFSKHHNLKYLKDPKNVYGEREDIYFVTRRGFKKEHPEVVKWMNQWQMDDQTLGKLMQTVEESDDPEAGAKKWIQENRKLVDGWLKE</sequence>
<evidence type="ECO:0000256" key="3">
    <source>
        <dbReference type="ARBA" id="ARBA00022475"/>
    </source>
</evidence>
<gene>
    <name evidence="7" type="ORF">SAMN04488112_11613</name>
</gene>
<keyword evidence="2" id="KW-0813">Transport</keyword>
<feature type="transmembrane region" description="Helical" evidence="5">
    <location>
        <begin position="7"/>
        <end position="25"/>
    </location>
</feature>
<dbReference type="CDD" id="cd13639">
    <property type="entry name" value="PBP2_OpuAC_like"/>
    <property type="match status" value="1"/>
</dbReference>
<keyword evidence="3" id="KW-1003">Cell membrane</keyword>
<evidence type="ECO:0000259" key="6">
    <source>
        <dbReference type="Pfam" id="PF04069"/>
    </source>
</evidence>
<dbReference type="STRING" id="1236220.SAMN04488112_11613"/>
<feature type="domain" description="ABC-type glycine betaine transport system substrate-binding" evidence="6">
    <location>
        <begin position="40"/>
        <end position="287"/>
    </location>
</feature>
<dbReference type="Proteomes" id="UP000199387">
    <property type="component" value="Unassembled WGS sequence"/>
</dbReference>
<dbReference type="Gene3D" id="3.40.190.100">
    <property type="entry name" value="Glycine betaine-binding periplasmic protein, domain 2"/>
    <property type="match status" value="1"/>
</dbReference>
<dbReference type="GO" id="GO:0031460">
    <property type="term" value="P:glycine betaine transport"/>
    <property type="evidence" value="ECO:0007669"/>
    <property type="project" value="TreeGrafter"/>
</dbReference>
<organism evidence="7 8">
    <name type="scientific">Melghirimyces thermohalophilus</name>
    <dbReference type="NCBI Taxonomy" id="1236220"/>
    <lineage>
        <taxon>Bacteria</taxon>
        <taxon>Bacillati</taxon>
        <taxon>Bacillota</taxon>
        <taxon>Bacilli</taxon>
        <taxon>Bacillales</taxon>
        <taxon>Thermoactinomycetaceae</taxon>
        <taxon>Melghirimyces</taxon>
    </lineage>
</organism>
<keyword evidence="5" id="KW-1133">Transmembrane helix</keyword>
<dbReference type="SUPFAM" id="SSF53850">
    <property type="entry name" value="Periplasmic binding protein-like II"/>
    <property type="match status" value="1"/>
</dbReference>
<dbReference type="Gene3D" id="3.40.190.10">
    <property type="entry name" value="Periplasmic binding protein-like II"/>
    <property type="match status" value="1"/>
</dbReference>
<dbReference type="EMBL" id="FMZA01000016">
    <property type="protein sequence ID" value="SDC77020.1"/>
    <property type="molecule type" value="Genomic_DNA"/>
</dbReference>
<keyword evidence="4 5" id="KW-0472">Membrane</keyword>
<reference evidence="7 8" key="1">
    <citation type="submission" date="2016-10" db="EMBL/GenBank/DDBJ databases">
        <authorList>
            <person name="de Groot N.N."/>
        </authorList>
    </citation>
    <scope>NUCLEOTIDE SEQUENCE [LARGE SCALE GENOMIC DNA]</scope>
    <source>
        <strain evidence="7 8">DSM 45514</strain>
    </source>
</reference>
<evidence type="ECO:0000256" key="4">
    <source>
        <dbReference type="ARBA" id="ARBA00023136"/>
    </source>
</evidence>
<dbReference type="GO" id="GO:0005275">
    <property type="term" value="F:amine transmembrane transporter activity"/>
    <property type="evidence" value="ECO:0007669"/>
    <property type="project" value="TreeGrafter"/>
</dbReference>
<evidence type="ECO:0000256" key="2">
    <source>
        <dbReference type="ARBA" id="ARBA00022448"/>
    </source>
</evidence>
<evidence type="ECO:0000313" key="8">
    <source>
        <dbReference type="Proteomes" id="UP000199387"/>
    </source>
</evidence>
<dbReference type="AlphaFoldDB" id="A0A1G6P9S2"/>
<evidence type="ECO:0000313" key="7">
    <source>
        <dbReference type="EMBL" id="SDC77020.1"/>
    </source>
</evidence>
<dbReference type="PANTHER" id="PTHR47737">
    <property type="entry name" value="GLYCINE BETAINE/PROLINE BETAINE TRANSPORT SYSTEM PERMEASE PROTEIN PROW"/>
    <property type="match status" value="1"/>
</dbReference>
<accession>A0A1G6P9S2</accession>
<dbReference type="RefSeq" id="WP_091571354.1">
    <property type="nucleotide sequence ID" value="NZ_FMZA01000016.1"/>
</dbReference>
<dbReference type="Pfam" id="PF04069">
    <property type="entry name" value="OpuAC"/>
    <property type="match status" value="1"/>
</dbReference>
<evidence type="ECO:0000256" key="1">
    <source>
        <dbReference type="ARBA" id="ARBA00004236"/>
    </source>
</evidence>
<dbReference type="GO" id="GO:0043190">
    <property type="term" value="C:ATP-binding cassette (ABC) transporter complex"/>
    <property type="evidence" value="ECO:0007669"/>
    <property type="project" value="InterPro"/>
</dbReference>
<keyword evidence="5" id="KW-0812">Transmembrane</keyword>
<dbReference type="GO" id="GO:0015226">
    <property type="term" value="F:carnitine transmembrane transporter activity"/>
    <property type="evidence" value="ECO:0007669"/>
    <property type="project" value="TreeGrafter"/>
</dbReference>
<comment type="subcellular location">
    <subcellularLocation>
        <location evidence="1">Cell membrane</location>
    </subcellularLocation>
</comment>
<dbReference type="InterPro" id="IPR007210">
    <property type="entry name" value="ABC_Gly_betaine_transp_sub-bd"/>
</dbReference>
<dbReference type="GO" id="GO:0015871">
    <property type="term" value="P:choline transport"/>
    <property type="evidence" value="ECO:0007669"/>
    <property type="project" value="TreeGrafter"/>
</dbReference>
<dbReference type="OrthoDB" id="9787902at2"/>
<protein>
    <submittedName>
        <fullName evidence="7">Glycine betaine/proline transport system substrate-binding protein</fullName>
    </submittedName>
</protein>
<evidence type="ECO:0000256" key="5">
    <source>
        <dbReference type="SAM" id="Phobius"/>
    </source>
</evidence>